<feature type="transmembrane region" description="Helical" evidence="10">
    <location>
        <begin position="683"/>
        <end position="699"/>
    </location>
</feature>
<reference evidence="11" key="1">
    <citation type="journal article" date="2020" name="Fungal Divers.">
        <title>Resolving the Mortierellaceae phylogeny through synthesis of multi-gene phylogenetics and phylogenomics.</title>
        <authorList>
            <person name="Vandepol N."/>
            <person name="Liber J."/>
            <person name="Desiro A."/>
            <person name="Na H."/>
            <person name="Kennedy M."/>
            <person name="Barry K."/>
            <person name="Grigoriev I.V."/>
            <person name="Miller A.N."/>
            <person name="O'Donnell K."/>
            <person name="Stajich J.E."/>
            <person name="Bonito G."/>
        </authorList>
    </citation>
    <scope>NUCLEOTIDE SEQUENCE</scope>
    <source>
        <strain evidence="11">BC1065</strain>
    </source>
</reference>
<dbReference type="NCBIfam" id="TIGR00728">
    <property type="entry name" value="OPT_sfam"/>
    <property type="match status" value="1"/>
</dbReference>
<dbReference type="AlphaFoldDB" id="A0A9P6UDC4"/>
<evidence type="ECO:0000256" key="1">
    <source>
        <dbReference type="ARBA" id="ARBA00004141"/>
    </source>
</evidence>
<evidence type="ECO:0000256" key="8">
    <source>
        <dbReference type="ARBA" id="ARBA00023136"/>
    </source>
</evidence>
<feature type="transmembrane region" description="Helical" evidence="10">
    <location>
        <begin position="398"/>
        <end position="422"/>
    </location>
</feature>
<comment type="subcellular location">
    <subcellularLocation>
        <location evidence="1">Membrane</location>
        <topology evidence="1">Multi-pass membrane protein</topology>
    </subcellularLocation>
</comment>
<feature type="transmembrane region" description="Helical" evidence="10">
    <location>
        <begin position="711"/>
        <end position="733"/>
    </location>
</feature>
<feature type="transmembrane region" description="Helical" evidence="10">
    <location>
        <begin position="145"/>
        <end position="169"/>
    </location>
</feature>
<protein>
    <recommendedName>
        <fullName evidence="13">OPT family small oligopeptide transporter</fullName>
    </recommendedName>
</protein>
<feature type="transmembrane region" description="Helical" evidence="10">
    <location>
        <begin position="632"/>
        <end position="654"/>
    </location>
</feature>
<feature type="transmembrane region" description="Helical" evidence="10">
    <location>
        <begin position="253"/>
        <end position="269"/>
    </location>
</feature>
<keyword evidence="6" id="KW-0653">Protein transport</keyword>
<evidence type="ECO:0000256" key="7">
    <source>
        <dbReference type="ARBA" id="ARBA00022989"/>
    </source>
</evidence>
<accession>A0A9P6UDC4</accession>
<feature type="transmembrane region" description="Helical" evidence="10">
    <location>
        <begin position="181"/>
        <end position="202"/>
    </location>
</feature>
<comment type="similarity">
    <text evidence="2">Belongs to the oligopeptide OPT transporter family.</text>
</comment>
<feature type="transmembrane region" description="Helical" evidence="10">
    <location>
        <begin position="661"/>
        <end position="677"/>
    </location>
</feature>
<feature type="transmembrane region" description="Helical" evidence="10">
    <location>
        <begin position="600"/>
        <end position="620"/>
    </location>
</feature>
<gene>
    <name evidence="11" type="ORF">DFQ27_007551</name>
</gene>
<dbReference type="Pfam" id="PF03169">
    <property type="entry name" value="OPT"/>
    <property type="match status" value="1"/>
</dbReference>
<evidence type="ECO:0000256" key="6">
    <source>
        <dbReference type="ARBA" id="ARBA00022927"/>
    </source>
</evidence>
<evidence type="ECO:0000256" key="10">
    <source>
        <dbReference type="SAM" id="Phobius"/>
    </source>
</evidence>
<sequence length="775" mass="87274">MSSFAANDTRQQLRDAAIEDVVRHDFEKYELKKELGDVEKASLDSTASHLDDSPIPEVRATVPPTDDPSLPTRTFRAFVLGVFFTMVLAFVNQFFWFRDNPLTIRVLVAQLLAYPLGMLMARYLPTTTYSFFGYKFSLNPGPFNVKEHVLICIAANCGATTFAAIDIIVIQDLYYNDSWGFGGGILLVLSTQFVGYGFAGALRRFLVRPAAMVWPVNLVNVTVFHTLHRNNPANGVLRATSSEEASSWKIPRLHFFGVVAAISFVYYWLPGYAFPLLTSISWLCWINRDSLLLAQLGSGLKGLGYASFTLDWSTMTSWLPSPLAVPFWAQANMLAGFTFFIWILIPAMYYTNSYDGKLFPIYNTKVYDQWGQPYDLQRVLVNNTLDEQKYSDYSPVRITAFFATMYGQGLAALGAICTHAVLYHGQDIWKRIKSAKQEDEDIHARLMDAYPECPDWWYIVLFVLACGLSILTIELYPSSGMSWWHILVAMALAAIWTLPVGILTAITSQAPTISMITEWVMGVIKPGAPIANMIFKTYGYITVQQAIVFTQDLKLGHYMKVPPRDLFLFQMIGTLVAAFVAMGTTNYLMNNVPDICTDKAIKFTCPNASVFGASSIVWGVVGPLKFFAPSSLYYPVAWFFFAGFVLPIPFWLLYRKYPNSWLKNVNIAAFMLGGGPYPPAPTAMMPTWATIGFIFNYYVKRRHFGWWSKYNYVMSAALDAGIAISAIVIYFALQDNDIKMPVWWGNNPSSIDQCPKATWNWYGHDTYAEQAAAQQ</sequence>
<keyword evidence="4 10" id="KW-0812">Transmembrane</keyword>
<keyword evidence="7 10" id="KW-1133">Transmembrane helix</keyword>
<dbReference type="GO" id="GO:0015031">
    <property type="term" value="P:protein transport"/>
    <property type="evidence" value="ECO:0007669"/>
    <property type="project" value="UniProtKB-KW"/>
</dbReference>
<comment type="caution">
    <text evidence="11">The sequence shown here is derived from an EMBL/GenBank/DDBJ whole genome shotgun (WGS) entry which is preliminary data.</text>
</comment>
<feature type="transmembrane region" description="Helical" evidence="10">
    <location>
        <begin position="327"/>
        <end position="350"/>
    </location>
</feature>
<evidence type="ECO:0000256" key="9">
    <source>
        <dbReference type="SAM" id="MobiDB-lite"/>
    </source>
</evidence>
<dbReference type="NCBIfam" id="TIGR00727">
    <property type="entry name" value="ISP4_OPT"/>
    <property type="match status" value="1"/>
</dbReference>
<dbReference type="EMBL" id="JAAAJB010000006">
    <property type="protein sequence ID" value="KAG0270399.1"/>
    <property type="molecule type" value="Genomic_DNA"/>
</dbReference>
<feature type="transmembrane region" description="Helical" evidence="10">
    <location>
        <begin position="483"/>
        <end position="506"/>
    </location>
</feature>
<keyword evidence="3" id="KW-0813">Transport</keyword>
<dbReference type="OrthoDB" id="9986677at2759"/>
<evidence type="ECO:0000256" key="2">
    <source>
        <dbReference type="ARBA" id="ARBA00008807"/>
    </source>
</evidence>
<dbReference type="GO" id="GO:0016020">
    <property type="term" value="C:membrane"/>
    <property type="evidence" value="ECO:0007669"/>
    <property type="project" value="UniProtKB-SubCell"/>
</dbReference>
<dbReference type="GO" id="GO:0035673">
    <property type="term" value="F:oligopeptide transmembrane transporter activity"/>
    <property type="evidence" value="ECO:0007669"/>
    <property type="project" value="InterPro"/>
</dbReference>
<feature type="transmembrane region" description="Helical" evidence="10">
    <location>
        <begin position="456"/>
        <end position="476"/>
    </location>
</feature>
<evidence type="ECO:0000256" key="5">
    <source>
        <dbReference type="ARBA" id="ARBA00022856"/>
    </source>
</evidence>
<feature type="transmembrane region" description="Helical" evidence="10">
    <location>
        <begin position="567"/>
        <end position="588"/>
    </location>
</feature>
<keyword evidence="8 10" id="KW-0472">Membrane</keyword>
<feature type="region of interest" description="Disordered" evidence="9">
    <location>
        <begin position="44"/>
        <end position="66"/>
    </location>
</feature>
<evidence type="ECO:0000256" key="3">
    <source>
        <dbReference type="ARBA" id="ARBA00022448"/>
    </source>
</evidence>
<keyword evidence="5" id="KW-0571">Peptide transport</keyword>
<evidence type="ECO:0000313" key="12">
    <source>
        <dbReference type="Proteomes" id="UP000807716"/>
    </source>
</evidence>
<organism evidence="11 12">
    <name type="scientific">Actinomortierella ambigua</name>
    <dbReference type="NCBI Taxonomy" id="1343610"/>
    <lineage>
        <taxon>Eukaryota</taxon>
        <taxon>Fungi</taxon>
        <taxon>Fungi incertae sedis</taxon>
        <taxon>Mucoromycota</taxon>
        <taxon>Mortierellomycotina</taxon>
        <taxon>Mortierellomycetes</taxon>
        <taxon>Mortierellales</taxon>
        <taxon>Mortierellaceae</taxon>
        <taxon>Actinomortierella</taxon>
    </lineage>
</organism>
<feature type="transmembrane region" description="Helical" evidence="10">
    <location>
        <begin position="102"/>
        <end position="124"/>
    </location>
</feature>
<dbReference type="InterPro" id="IPR004648">
    <property type="entry name" value="Oligpept_transpt"/>
</dbReference>
<dbReference type="InterPro" id="IPR004813">
    <property type="entry name" value="OPT"/>
</dbReference>
<evidence type="ECO:0000256" key="4">
    <source>
        <dbReference type="ARBA" id="ARBA00022692"/>
    </source>
</evidence>
<dbReference type="PANTHER" id="PTHR22601">
    <property type="entry name" value="ISP4 LIKE PROTEIN"/>
    <property type="match status" value="1"/>
</dbReference>
<keyword evidence="12" id="KW-1185">Reference proteome</keyword>
<proteinExistence type="inferred from homology"/>
<evidence type="ECO:0000313" key="11">
    <source>
        <dbReference type="EMBL" id="KAG0270399.1"/>
    </source>
</evidence>
<dbReference type="Proteomes" id="UP000807716">
    <property type="component" value="Unassembled WGS sequence"/>
</dbReference>
<name>A0A9P6UDC4_9FUNG</name>
<evidence type="ECO:0008006" key="13">
    <source>
        <dbReference type="Google" id="ProtNLM"/>
    </source>
</evidence>
<feature type="transmembrane region" description="Helical" evidence="10">
    <location>
        <begin position="77"/>
        <end position="96"/>
    </location>
</feature>